<dbReference type="PROSITE" id="PS51186">
    <property type="entry name" value="GNAT"/>
    <property type="match status" value="1"/>
</dbReference>
<protein>
    <submittedName>
        <fullName evidence="2">GNAT family acetyltransferase</fullName>
    </submittedName>
</protein>
<organism evidence="2 3">
    <name type="scientific">Secundilactobacillus mixtipabuli</name>
    <dbReference type="NCBI Taxonomy" id="1435342"/>
    <lineage>
        <taxon>Bacteria</taxon>
        <taxon>Bacillati</taxon>
        <taxon>Bacillota</taxon>
        <taxon>Bacilli</taxon>
        <taxon>Lactobacillales</taxon>
        <taxon>Lactobacillaceae</taxon>
        <taxon>Secundilactobacillus</taxon>
    </lineage>
</organism>
<reference evidence="2 3" key="1">
    <citation type="submission" date="2015-11" db="EMBL/GenBank/DDBJ databases">
        <title>Draft genome sequences of new species of the genus Lactobacillus isolated from orchardgrass silage.</title>
        <authorList>
            <person name="Tohno M."/>
            <person name="Tanizawa Y."/>
            <person name="Arita M."/>
        </authorList>
    </citation>
    <scope>NUCLEOTIDE SEQUENCE [LARGE SCALE GENOMIC DNA]</scope>
    <source>
        <strain evidence="2 3">IWT30</strain>
    </source>
</reference>
<dbReference type="OrthoDB" id="9782266at2"/>
<keyword evidence="2" id="KW-0808">Transferase</keyword>
<gene>
    <name evidence="2" type="ORF">IWT30_01753</name>
</gene>
<dbReference type="Gene3D" id="3.40.630.30">
    <property type="match status" value="1"/>
</dbReference>
<evidence type="ECO:0000313" key="2">
    <source>
        <dbReference type="EMBL" id="GAW99781.1"/>
    </source>
</evidence>
<dbReference type="AlphaFoldDB" id="A0A1Z5IDT9"/>
<evidence type="ECO:0000313" key="3">
    <source>
        <dbReference type="Proteomes" id="UP000198374"/>
    </source>
</evidence>
<dbReference type="SUPFAM" id="SSF55729">
    <property type="entry name" value="Acyl-CoA N-acyltransferases (Nat)"/>
    <property type="match status" value="1"/>
</dbReference>
<dbReference type="InterPro" id="IPR016181">
    <property type="entry name" value="Acyl_CoA_acyltransferase"/>
</dbReference>
<feature type="domain" description="N-acetyltransferase" evidence="1">
    <location>
        <begin position="14"/>
        <end position="174"/>
    </location>
</feature>
<proteinExistence type="predicted"/>
<dbReference type="GO" id="GO:0016747">
    <property type="term" value="F:acyltransferase activity, transferring groups other than amino-acyl groups"/>
    <property type="evidence" value="ECO:0007669"/>
    <property type="project" value="InterPro"/>
</dbReference>
<sequence length="174" mass="20032">MQTLAQQLTRQLHYDVRELTHDDEDQIYDLQKQYQAYFDLFLDHKLTKREAVSDLDEVASEAAAAQKHYLGLFKGDKLVATIDLTIDYPLPQLVWLGQFFVDKTVISTAEQSQILNQVLTVLKELTAVQVQLLVLKADQAGLDFYDQAQFERLSETRTQVGKTFMDAIIYQKTL</sequence>
<dbReference type="Proteomes" id="UP000198374">
    <property type="component" value="Unassembled WGS sequence"/>
</dbReference>
<dbReference type="EMBL" id="BCMF01000008">
    <property type="protein sequence ID" value="GAW99781.1"/>
    <property type="molecule type" value="Genomic_DNA"/>
</dbReference>
<accession>A0A1Z5IDT9</accession>
<keyword evidence="3" id="KW-1185">Reference proteome</keyword>
<evidence type="ECO:0000259" key="1">
    <source>
        <dbReference type="PROSITE" id="PS51186"/>
    </source>
</evidence>
<comment type="caution">
    <text evidence="2">The sequence shown here is derived from an EMBL/GenBank/DDBJ whole genome shotgun (WGS) entry which is preliminary data.</text>
</comment>
<dbReference type="RefSeq" id="WP_089109571.1">
    <property type="nucleotide sequence ID" value="NZ_BCMF01000008.1"/>
</dbReference>
<dbReference type="InterPro" id="IPR000182">
    <property type="entry name" value="GNAT_dom"/>
</dbReference>
<name>A0A1Z5IDT9_9LACO</name>